<dbReference type="AlphaFoldDB" id="A0A5C0AXE4"/>
<name>A0A5C0AXE4_9BURK</name>
<evidence type="ECO:0000313" key="7">
    <source>
        <dbReference type="Proteomes" id="UP000325161"/>
    </source>
</evidence>
<gene>
    <name evidence="6" type="ORF">FXN63_05240</name>
</gene>
<keyword evidence="4" id="KW-0862">Zinc</keyword>
<comment type="similarity">
    <text evidence="5">Belongs to the creatininase superfamily.</text>
</comment>
<evidence type="ECO:0000256" key="1">
    <source>
        <dbReference type="ARBA" id="ARBA00001947"/>
    </source>
</evidence>
<dbReference type="OrthoDB" id="9801445at2"/>
<evidence type="ECO:0000256" key="5">
    <source>
        <dbReference type="ARBA" id="ARBA00024029"/>
    </source>
</evidence>
<dbReference type="Pfam" id="PF02633">
    <property type="entry name" value="Creatininase"/>
    <property type="match status" value="1"/>
</dbReference>
<dbReference type="EMBL" id="CP043046">
    <property type="protein sequence ID" value="QEI05311.1"/>
    <property type="molecule type" value="Genomic_DNA"/>
</dbReference>
<organism evidence="6 7">
    <name type="scientific">Pigmentiphaga aceris</name>
    <dbReference type="NCBI Taxonomy" id="1940612"/>
    <lineage>
        <taxon>Bacteria</taxon>
        <taxon>Pseudomonadati</taxon>
        <taxon>Pseudomonadota</taxon>
        <taxon>Betaproteobacteria</taxon>
        <taxon>Burkholderiales</taxon>
        <taxon>Alcaligenaceae</taxon>
        <taxon>Pigmentiphaga</taxon>
    </lineage>
</organism>
<evidence type="ECO:0000256" key="3">
    <source>
        <dbReference type="ARBA" id="ARBA00022801"/>
    </source>
</evidence>
<evidence type="ECO:0000313" key="6">
    <source>
        <dbReference type="EMBL" id="QEI05311.1"/>
    </source>
</evidence>
<protein>
    <submittedName>
        <fullName evidence="6">Creatininase family protein</fullName>
    </submittedName>
</protein>
<keyword evidence="2" id="KW-0479">Metal-binding</keyword>
<dbReference type="InterPro" id="IPR024087">
    <property type="entry name" value="Creatininase-like_sf"/>
</dbReference>
<evidence type="ECO:0000256" key="2">
    <source>
        <dbReference type="ARBA" id="ARBA00022723"/>
    </source>
</evidence>
<dbReference type="KEGG" id="pacr:FXN63_05240"/>
<keyword evidence="7" id="KW-1185">Reference proteome</keyword>
<dbReference type="PANTHER" id="PTHR35005">
    <property type="entry name" value="3-DEHYDRO-SCYLLO-INOSOSE HYDROLASE"/>
    <property type="match status" value="1"/>
</dbReference>
<dbReference type="GO" id="GO:0009231">
    <property type="term" value="P:riboflavin biosynthetic process"/>
    <property type="evidence" value="ECO:0007669"/>
    <property type="project" value="TreeGrafter"/>
</dbReference>
<accession>A0A5C0AXE4</accession>
<proteinExistence type="inferred from homology"/>
<dbReference type="Gene3D" id="3.40.50.10310">
    <property type="entry name" value="Creatininase"/>
    <property type="match status" value="1"/>
</dbReference>
<reference evidence="6 7" key="1">
    <citation type="submission" date="2019-08" db="EMBL/GenBank/DDBJ databases">
        <title>Amphibian skin-associated Pigmentiphaga: genome sequence and occurrence across geography and hosts.</title>
        <authorList>
            <person name="Bletz M.C."/>
            <person name="Bunk B."/>
            <person name="Sproeer C."/>
            <person name="Biwer P."/>
            <person name="Reiter S."/>
            <person name="Rabemananjara F.C.E."/>
            <person name="Schulz S."/>
            <person name="Overmann J."/>
            <person name="Vences M."/>
        </authorList>
    </citation>
    <scope>NUCLEOTIDE SEQUENCE [LARGE SCALE GENOMIC DNA]</scope>
    <source>
        <strain evidence="6 7">Mada1488</strain>
    </source>
</reference>
<keyword evidence="3" id="KW-0378">Hydrolase</keyword>
<dbReference type="Proteomes" id="UP000325161">
    <property type="component" value="Chromosome"/>
</dbReference>
<dbReference type="InterPro" id="IPR003785">
    <property type="entry name" value="Creatininase/forma_Hydrolase"/>
</dbReference>
<sequence>MRIRDCHWQQIEAYLEHDDRVILPLGSTEQHALLSLNVDAILAEEIAVAAAEPLGIPVYNAVPVGLSPYYMSFPGTLTLRTRTYIALIADLLDGLAHHGFKRIMLVNGHGGNQPAAAFAMEWMASHPGVRVKFHNWWNAPATLAKVKEIDPVASHASWMENFPITRIAGVEQPTQPQPMIDLARLRLMHPDEVRAYIGLGNYGGDFQKPDAVMQELWDVGVAETRAQLIGPWE</sequence>
<dbReference type="RefSeq" id="WP_148813465.1">
    <property type="nucleotide sequence ID" value="NZ_CP043046.1"/>
</dbReference>
<dbReference type="SUPFAM" id="SSF102215">
    <property type="entry name" value="Creatininase"/>
    <property type="match status" value="1"/>
</dbReference>
<comment type="cofactor">
    <cofactor evidence="1">
        <name>Zn(2+)</name>
        <dbReference type="ChEBI" id="CHEBI:29105"/>
    </cofactor>
</comment>
<dbReference type="PANTHER" id="PTHR35005:SF1">
    <property type="entry name" value="2-AMINO-5-FORMYLAMINO-6-RIBOSYLAMINOPYRIMIDIN-4(3H)-ONE 5'-MONOPHOSPHATE DEFORMYLASE"/>
    <property type="match status" value="1"/>
</dbReference>
<dbReference type="GO" id="GO:0016811">
    <property type="term" value="F:hydrolase activity, acting on carbon-nitrogen (but not peptide) bonds, in linear amides"/>
    <property type="evidence" value="ECO:0007669"/>
    <property type="project" value="TreeGrafter"/>
</dbReference>
<evidence type="ECO:0000256" key="4">
    <source>
        <dbReference type="ARBA" id="ARBA00022833"/>
    </source>
</evidence>
<dbReference type="GO" id="GO:0046872">
    <property type="term" value="F:metal ion binding"/>
    <property type="evidence" value="ECO:0007669"/>
    <property type="project" value="UniProtKB-KW"/>
</dbReference>